<feature type="coiled-coil region" evidence="1">
    <location>
        <begin position="33"/>
        <end position="60"/>
    </location>
</feature>
<evidence type="ECO:0000256" key="1">
    <source>
        <dbReference type="SAM" id="Coils"/>
    </source>
</evidence>
<organism evidence="3 4">
    <name type="scientific">Acinetobacter boissieri</name>
    <dbReference type="NCBI Taxonomy" id="1219383"/>
    <lineage>
        <taxon>Bacteria</taxon>
        <taxon>Pseudomonadati</taxon>
        <taxon>Pseudomonadota</taxon>
        <taxon>Gammaproteobacteria</taxon>
        <taxon>Moraxellales</taxon>
        <taxon>Moraxellaceae</taxon>
        <taxon>Acinetobacter</taxon>
    </lineage>
</organism>
<feature type="transmembrane region" description="Helical" evidence="2">
    <location>
        <begin position="6"/>
        <end position="23"/>
    </location>
</feature>
<reference evidence="4" key="1">
    <citation type="submission" date="2016-09" db="EMBL/GenBank/DDBJ databases">
        <authorList>
            <person name="Varghese N."/>
            <person name="Submissions S."/>
        </authorList>
    </citation>
    <scope>NUCLEOTIDE SEQUENCE [LARGE SCALE GENOMIC DNA]</scope>
    <source>
        <strain evidence="4">ANC 4422</strain>
    </source>
</reference>
<accession>A0A1G6I8V9</accession>
<evidence type="ECO:0000313" key="3">
    <source>
        <dbReference type="EMBL" id="SDC02924.1"/>
    </source>
</evidence>
<keyword evidence="4" id="KW-1185">Reference proteome</keyword>
<gene>
    <name evidence="3" type="ORF">SAMN05421733_1084</name>
</gene>
<name>A0A1G6I8V9_9GAMM</name>
<evidence type="ECO:0000313" key="4">
    <source>
        <dbReference type="Proteomes" id="UP000242501"/>
    </source>
</evidence>
<keyword evidence="2" id="KW-1133">Transmembrane helix</keyword>
<keyword evidence="2" id="KW-0812">Transmembrane</keyword>
<protein>
    <recommendedName>
        <fullName evidence="5">Phage shock protein B</fullName>
    </recommendedName>
</protein>
<evidence type="ECO:0008006" key="5">
    <source>
        <dbReference type="Google" id="ProtNLM"/>
    </source>
</evidence>
<keyword evidence="2" id="KW-0472">Membrane</keyword>
<dbReference type="Proteomes" id="UP000242501">
    <property type="component" value="Unassembled WGS sequence"/>
</dbReference>
<keyword evidence="1" id="KW-0175">Coiled coil</keyword>
<dbReference type="STRING" id="1219383.SAMN05421733_1084"/>
<proteinExistence type="predicted"/>
<dbReference type="AlphaFoldDB" id="A0A1G6I8V9"/>
<evidence type="ECO:0000256" key="2">
    <source>
        <dbReference type="SAM" id="Phobius"/>
    </source>
</evidence>
<dbReference type="EMBL" id="FMYL01000008">
    <property type="protein sequence ID" value="SDC02924.1"/>
    <property type="molecule type" value="Genomic_DNA"/>
</dbReference>
<sequence>MDDITVFILIAVAICICVTCYITKMHLKRIKEVEELRERLFKAEIENAQLEEALEYVKKKAPHE</sequence>